<evidence type="ECO:0000313" key="10">
    <source>
        <dbReference type="Proteomes" id="UP000568664"/>
    </source>
</evidence>
<evidence type="ECO:0000259" key="8">
    <source>
        <dbReference type="PROSITE" id="PS50113"/>
    </source>
</evidence>
<gene>
    <name evidence="9" type="ORF">HII17_09585</name>
</gene>
<dbReference type="FunFam" id="3.40.50.300:FF:000006">
    <property type="entry name" value="DNA-binding transcriptional regulator NtrC"/>
    <property type="match status" value="1"/>
</dbReference>
<dbReference type="SMART" id="SM00091">
    <property type="entry name" value="PAS"/>
    <property type="match status" value="1"/>
</dbReference>
<keyword evidence="10" id="KW-1185">Reference proteome</keyword>
<dbReference type="Proteomes" id="UP000568664">
    <property type="component" value="Unassembled WGS sequence"/>
</dbReference>
<dbReference type="Gene3D" id="1.10.10.60">
    <property type="entry name" value="Homeodomain-like"/>
    <property type="match status" value="1"/>
</dbReference>
<dbReference type="Gene3D" id="3.30.450.20">
    <property type="entry name" value="PAS domain"/>
    <property type="match status" value="1"/>
</dbReference>
<evidence type="ECO:0000256" key="3">
    <source>
        <dbReference type="ARBA" id="ARBA00023015"/>
    </source>
</evidence>
<dbReference type="Pfam" id="PF00989">
    <property type="entry name" value="PAS"/>
    <property type="match status" value="1"/>
</dbReference>
<keyword evidence="2" id="KW-0067">ATP-binding</keyword>
<dbReference type="Gene3D" id="1.10.8.60">
    <property type="match status" value="1"/>
</dbReference>
<keyword evidence="4" id="KW-0238">DNA-binding</keyword>
<dbReference type="PANTHER" id="PTHR32071">
    <property type="entry name" value="TRANSCRIPTIONAL REGULATORY PROTEIN"/>
    <property type="match status" value="1"/>
</dbReference>
<feature type="domain" description="Sigma-54 factor interaction" evidence="6">
    <location>
        <begin position="171"/>
        <end position="400"/>
    </location>
</feature>
<dbReference type="InterPro" id="IPR035965">
    <property type="entry name" value="PAS-like_dom_sf"/>
</dbReference>
<dbReference type="PROSITE" id="PS00676">
    <property type="entry name" value="SIGMA54_INTERACT_2"/>
    <property type="match status" value="1"/>
</dbReference>
<keyword evidence="5" id="KW-0804">Transcription</keyword>
<dbReference type="InterPro" id="IPR003593">
    <property type="entry name" value="AAA+_ATPase"/>
</dbReference>
<dbReference type="InterPro" id="IPR000700">
    <property type="entry name" value="PAS-assoc_C"/>
</dbReference>
<dbReference type="SMART" id="SM00382">
    <property type="entry name" value="AAA"/>
    <property type="match status" value="1"/>
</dbReference>
<dbReference type="Gene3D" id="3.40.50.300">
    <property type="entry name" value="P-loop containing nucleotide triphosphate hydrolases"/>
    <property type="match status" value="1"/>
</dbReference>
<dbReference type="InterPro" id="IPR000014">
    <property type="entry name" value="PAS"/>
</dbReference>
<dbReference type="SUPFAM" id="SSF55785">
    <property type="entry name" value="PYP-like sensor domain (PAS domain)"/>
    <property type="match status" value="1"/>
</dbReference>
<evidence type="ECO:0000256" key="5">
    <source>
        <dbReference type="ARBA" id="ARBA00023163"/>
    </source>
</evidence>
<dbReference type="EMBL" id="JABBXH010000003">
    <property type="protein sequence ID" value="NMP31815.1"/>
    <property type="molecule type" value="Genomic_DNA"/>
</dbReference>
<dbReference type="PROSITE" id="PS00688">
    <property type="entry name" value="SIGMA54_INTERACT_3"/>
    <property type="match status" value="1"/>
</dbReference>
<dbReference type="Pfam" id="PF00158">
    <property type="entry name" value="Sigma54_activat"/>
    <property type="match status" value="1"/>
</dbReference>
<dbReference type="PANTHER" id="PTHR32071:SF117">
    <property type="entry name" value="PTS-DEPENDENT DIHYDROXYACETONE KINASE OPERON REGULATORY PROTEIN-RELATED"/>
    <property type="match status" value="1"/>
</dbReference>
<dbReference type="InterPro" id="IPR025944">
    <property type="entry name" value="Sigma_54_int_dom_CS"/>
</dbReference>
<evidence type="ECO:0000313" key="9">
    <source>
        <dbReference type="EMBL" id="NMP31815.1"/>
    </source>
</evidence>
<dbReference type="InterPro" id="IPR002078">
    <property type="entry name" value="Sigma_54_int"/>
</dbReference>
<proteinExistence type="predicted"/>
<accession>A0A7Y0LC15</accession>
<evidence type="ECO:0000259" key="7">
    <source>
        <dbReference type="PROSITE" id="PS50112"/>
    </source>
</evidence>
<dbReference type="InterPro" id="IPR058031">
    <property type="entry name" value="AAA_lid_NorR"/>
</dbReference>
<dbReference type="InterPro" id="IPR002197">
    <property type="entry name" value="HTH_Fis"/>
</dbReference>
<dbReference type="InterPro" id="IPR009057">
    <property type="entry name" value="Homeodomain-like_sf"/>
</dbReference>
<sequence>MTSSNLKHLLADSELLLNAVGEGIYGFDTQGHAVFINAAAERMTGWTAEELLGKSIHQYHHHTHADGTPYPAEECQIYATAQDGKSRQVTNEVFWRKDGSAFPVEYTSTPVFHQNKVIGAVTVFRDVTEQKNNEQALSLALDKVKSLSNQLQAENHYLQNELKQQWSQSSLTGSSLIMEKLKSQIQLVANTNTTVLILGENGTGKELAARELHQRSDRKKKAMIKVNCAAFTPSLLESELFGHEKGAFTGANESRKGKFELADKGTLFLDEIGELSLEAQSKLLRVIQEQEFERVGGNKTIKVDIRLIAATNKDLKAMVEQGDFRMDLYYRLNVFPIEMPPLRARKDDIATLTTQLIEQLNKKLNKQVHSISSSSLRSLRHYHWPGNVRELQNTLERAMILSQSPVLEVTVGEPITQTNHVKGKSLAQIEAQYILDVLNDCHWKIGGEQGAAKILGLPDSTLRSKMQKLNIKRP</sequence>
<dbReference type="NCBIfam" id="TIGR00229">
    <property type="entry name" value="sensory_box"/>
    <property type="match status" value="1"/>
</dbReference>
<dbReference type="RefSeq" id="WP_169075155.1">
    <property type="nucleotide sequence ID" value="NZ_JABBXH010000003.1"/>
</dbReference>
<dbReference type="PROSITE" id="PS50045">
    <property type="entry name" value="SIGMA54_INTERACT_4"/>
    <property type="match status" value="1"/>
</dbReference>
<dbReference type="CDD" id="cd00009">
    <property type="entry name" value="AAA"/>
    <property type="match status" value="1"/>
</dbReference>
<keyword evidence="3" id="KW-0805">Transcription regulation</keyword>
<dbReference type="GO" id="GO:0006355">
    <property type="term" value="P:regulation of DNA-templated transcription"/>
    <property type="evidence" value="ECO:0007669"/>
    <property type="project" value="InterPro"/>
</dbReference>
<dbReference type="AlphaFoldDB" id="A0A7Y0LC15"/>
<feature type="domain" description="PAC" evidence="8">
    <location>
        <begin position="87"/>
        <end position="139"/>
    </location>
</feature>
<dbReference type="SUPFAM" id="SSF46689">
    <property type="entry name" value="Homeodomain-like"/>
    <property type="match status" value="1"/>
</dbReference>
<evidence type="ECO:0000256" key="4">
    <source>
        <dbReference type="ARBA" id="ARBA00023125"/>
    </source>
</evidence>
<dbReference type="Pfam" id="PF25601">
    <property type="entry name" value="AAA_lid_14"/>
    <property type="match status" value="1"/>
</dbReference>
<reference evidence="9 10" key="1">
    <citation type="submission" date="2020-04" db="EMBL/GenBank/DDBJ databases">
        <title>Thalassotalea sp. M1531, isolated from the surface of marine red alga.</title>
        <authorList>
            <person name="Pang L."/>
            <person name="Lu D.-C."/>
        </authorList>
    </citation>
    <scope>NUCLEOTIDE SEQUENCE [LARGE SCALE GENOMIC DNA]</scope>
    <source>
        <strain evidence="9 10">M1531</strain>
    </source>
</reference>
<protein>
    <submittedName>
        <fullName evidence="9">Sigma 54-interacting transcriptional regulator</fullName>
    </submittedName>
</protein>
<dbReference type="InterPro" id="IPR027417">
    <property type="entry name" value="P-loop_NTPase"/>
</dbReference>
<dbReference type="GO" id="GO:0005524">
    <property type="term" value="F:ATP binding"/>
    <property type="evidence" value="ECO:0007669"/>
    <property type="project" value="UniProtKB-KW"/>
</dbReference>
<organism evidence="9 10">
    <name type="scientific">Thalassotalea algicola</name>
    <dbReference type="NCBI Taxonomy" id="2716224"/>
    <lineage>
        <taxon>Bacteria</taxon>
        <taxon>Pseudomonadati</taxon>
        <taxon>Pseudomonadota</taxon>
        <taxon>Gammaproteobacteria</taxon>
        <taxon>Alteromonadales</taxon>
        <taxon>Colwelliaceae</taxon>
        <taxon>Thalassotalea</taxon>
    </lineage>
</organism>
<dbReference type="GO" id="GO:0043565">
    <property type="term" value="F:sequence-specific DNA binding"/>
    <property type="evidence" value="ECO:0007669"/>
    <property type="project" value="InterPro"/>
</dbReference>
<name>A0A7Y0LC15_9GAMM</name>
<evidence type="ECO:0000259" key="6">
    <source>
        <dbReference type="PROSITE" id="PS50045"/>
    </source>
</evidence>
<dbReference type="InterPro" id="IPR013767">
    <property type="entry name" value="PAS_fold"/>
</dbReference>
<dbReference type="InterPro" id="IPR025943">
    <property type="entry name" value="Sigma_54_int_dom_ATP-bd_2"/>
</dbReference>
<dbReference type="Pfam" id="PF02954">
    <property type="entry name" value="HTH_8"/>
    <property type="match status" value="1"/>
</dbReference>
<comment type="caution">
    <text evidence="9">The sequence shown here is derived from an EMBL/GenBank/DDBJ whole genome shotgun (WGS) entry which is preliminary data.</text>
</comment>
<dbReference type="SUPFAM" id="SSF52540">
    <property type="entry name" value="P-loop containing nucleoside triphosphate hydrolases"/>
    <property type="match status" value="1"/>
</dbReference>
<evidence type="ECO:0000256" key="2">
    <source>
        <dbReference type="ARBA" id="ARBA00022840"/>
    </source>
</evidence>
<dbReference type="CDD" id="cd00130">
    <property type="entry name" value="PAS"/>
    <property type="match status" value="1"/>
</dbReference>
<evidence type="ECO:0000256" key="1">
    <source>
        <dbReference type="ARBA" id="ARBA00022741"/>
    </source>
</evidence>
<dbReference type="PROSITE" id="PS50112">
    <property type="entry name" value="PAS"/>
    <property type="match status" value="1"/>
</dbReference>
<dbReference type="PROSITE" id="PS50113">
    <property type="entry name" value="PAC"/>
    <property type="match status" value="1"/>
</dbReference>
<feature type="domain" description="PAS" evidence="7">
    <location>
        <begin position="16"/>
        <end position="61"/>
    </location>
</feature>
<keyword evidence="1" id="KW-0547">Nucleotide-binding</keyword>